<reference evidence="2 5" key="2">
    <citation type="submission" date="2018-05" db="EMBL/GenBank/DDBJ databases">
        <title>Genomic Encyclopedia of Type Strains, Phase IV (KMG-V): Genome sequencing to study the core and pangenomes of soil and plant-associated prokaryotes.</title>
        <authorList>
            <person name="Whitman W."/>
        </authorList>
    </citation>
    <scope>NUCLEOTIDE SEQUENCE [LARGE SCALE GENOMIC DNA]</scope>
    <source>
        <strain evidence="2 5">SIr-6563</strain>
    </source>
</reference>
<keyword evidence="1" id="KW-0472">Membrane</keyword>
<keyword evidence="1" id="KW-0812">Transmembrane</keyword>
<protein>
    <recommendedName>
        <fullName evidence="6">MFS transporter</fullName>
    </recommendedName>
</protein>
<evidence type="ECO:0000313" key="5">
    <source>
        <dbReference type="Proteomes" id="UP000247515"/>
    </source>
</evidence>
<dbReference type="RefSeq" id="WP_065059324.1">
    <property type="nucleotide sequence ID" value="NZ_CADFGN010000003.1"/>
</dbReference>
<feature type="transmembrane region" description="Helical" evidence="1">
    <location>
        <begin position="14"/>
        <end position="35"/>
    </location>
</feature>
<accession>A0A1A5XGI1</accession>
<dbReference type="EMBL" id="QJJV01000021">
    <property type="protein sequence ID" value="PXX10585.1"/>
    <property type="molecule type" value="Genomic_DNA"/>
</dbReference>
<evidence type="ECO:0000313" key="4">
    <source>
        <dbReference type="Proteomes" id="UP000183529"/>
    </source>
</evidence>
<dbReference type="Proteomes" id="UP000247515">
    <property type="component" value="Unassembled WGS sequence"/>
</dbReference>
<dbReference type="AlphaFoldDB" id="A0A1A5XGI1"/>
<dbReference type="EMBL" id="FNZM01000020">
    <property type="protein sequence ID" value="SEK11467.1"/>
    <property type="molecule type" value="Genomic_DNA"/>
</dbReference>
<gene>
    <name evidence="2" type="ORF">C7400_12161</name>
    <name evidence="3" type="ORF">SAMN05216550_12093</name>
</gene>
<dbReference type="GeneID" id="61303222"/>
<dbReference type="Proteomes" id="UP000183529">
    <property type="component" value="Unassembled WGS sequence"/>
</dbReference>
<evidence type="ECO:0000313" key="3">
    <source>
        <dbReference type="EMBL" id="SEK11467.1"/>
    </source>
</evidence>
<keyword evidence="1" id="KW-1133">Transmembrane helix</keyword>
<comment type="caution">
    <text evidence="3">The sequence shown here is derived from an EMBL/GenBank/DDBJ whole genome shotgun (WGS) entry which is preliminary data.</text>
</comment>
<evidence type="ECO:0000313" key="2">
    <source>
        <dbReference type="EMBL" id="PXX10585.1"/>
    </source>
</evidence>
<name>A0A1A5XGI1_9BURK</name>
<dbReference type="OrthoDB" id="9009830at2"/>
<keyword evidence="5" id="KW-1185">Reference proteome</keyword>
<sequence>MDAMLPDYLIREQAAVGALVTFGLTRVIAAAVACTRGWRILMVEQSFIGLAVLWCAPQLFDLIAHPSSVLALAELEGKAIGCAIALFFSPILSHRLGYE</sequence>
<proteinExistence type="predicted"/>
<evidence type="ECO:0008006" key="6">
    <source>
        <dbReference type="Google" id="ProtNLM"/>
    </source>
</evidence>
<evidence type="ECO:0000256" key="1">
    <source>
        <dbReference type="SAM" id="Phobius"/>
    </source>
</evidence>
<reference evidence="3 4" key="1">
    <citation type="submission" date="2016-10" db="EMBL/GenBank/DDBJ databases">
        <authorList>
            <person name="Varghese N."/>
            <person name="Submissions S."/>
        </authorList>
    </citation>
    <scope>NUCLEOTIDE SEQUENCE [LARGE SCALE GENOMIC DNA]</scope>
    <source>
        <strain evidence="3 4">LMG 22274</strain>
    </source>
</reference>
<organism evidence="3 4">
    <name type="scientific">Paraburkholderia tropica</name>
    <dbReference type="NCBI Taxonomy" id="92647"/>
    <lineage>
        <taxon>Bacteria</taxon>
        <taxon>Pseudomonadati</taxon>
        <taxon>Pseudomonadota</taxon>
        <taxon>Betaproteobacteria</taxon>
        <taxon>Burkholderiales</taxon>
        <taxon>Burkholderiaceae</taxon>
        <taxon>Paraburkholderia</taxon>
    </lineage>
</organism>